<dbReference type="SUPFAM" id="SSF47729">
    <property type="entry name" value="IHF-like DNA-binding proteins"/>
    <property type="match status" value="1"/>
</dbReference>
<dbReference type="GO" id="GO:0042802">
    <property type="term" value="F:identical protein binding"/>
    <property type="evidence" value="ECO:0007669"/>
    <property type="project" value="UniProtKB-ARBA"/>
</dbReference>
<dbReference type="RefSeq" id="WP_090164758.1">
    <property type="nucleotide sequence ID" value="NZ_CACVNK010000006.1"/>
</dbReference>
<dbReference type="GO" id="GO:0003677">
    <property type="term" value="F:DNA binding"/>
    <property type="evidence" value="ECO:0007669"/>
    <property type="project" value="UniProtKB-KW"/>
</dbReference>
<proteinExistence type="inferred from homology"/>
<dbReference type="GO" id="GO:0006270">
    <property type="term" value="P:DNA replication initiation"/>
    <property type="evidence" value="ECO:0007669"/>
    <property type="project" value="UniProtKB-ARBA"/>
</dbReference>
<evidence type="ECO:0000313" key="5">
    <source>
        <dbReference type="EMBL" id="SFU56160.1"/>
    </source>
</evidence>
<sequence>MNKAELVAAVAEKTGFTKKDAETAINAFLTAVEDSLVEGEKVQLIGFGTFETRERKSRQGRNPRKPDEIIDIPASKAPVFKAGKALKDAVNK</sequence>
<dbReference type="STRING" id="155865.SAMN05216515_1132"/>
<dbReference type="GO" id="GO:1990103">
    <property type="term" value="C:DnaA-HU complex"/>
    <property type="evidence" value="ECO:0007669"/>
    <property type="project" value="UniProtKB-ARBA"/>
</dbReference>
<evidence type="ECO:0000313" key="6">
    <source>
        <dbReference type="Proteomes" id="UP000198817"/>
    </source>
</evidence>
<dbReference type="FunFam" id="4.10.520.10:FF:000001">
    <property type="entry name" value="DNA-binding protein HU"/>
    <property type="match status" value="1"/>
</dbReference>
<dbReference type="Proteomes" id="UP000198817">
    <property type="component" value="Unassembled WGS sequence"/>
</dbReference>
<dbReference type="InterPro" id="IPR010992">
    <property type="entry name" value="IHF-like_DNA-bd_dom_sf"/>
</dbReference>
<keyword evidence="3 5" id="KW-0238">DNA-binding</keyword>
<keyword evidence="2" id="KW-0226">DNA condensation</keyword>
<dbReference type="GO" id="GO:0030527">
    <property type="term" value="F:structural constituent of chromatin"/>
    <property type="evidence" value="ECO:0007669"/>
    <property type="project" value="InterPro"/>
</dbReference>
<dbReference type="GeneID" id="78355456"/>
<dbReference type="GO" id="GO:0005829">
    <property type="term" value="C:cytosol"/>
    <property type="evidence" value="ECO:0007669"/>
    <property type="project" value="UniProtKB-ARBA"/>
</dbReference>
<dbReference type="GO" id="GO:0030261">
    <property type="term" value="P:chromosome condensation"/>
    <property type="evidence" value="ECO:0007669"/>
    <property type="project" value="UniProtKB-KW"/>
</dbReference>
<evidence type="ECO:0000256" key="2">
    <source>
        <dbReference type="ARBA" id="ARBA00023067"/>
    </source>
</evidence>
<protein>
    <submittedName>
        <fullName evidence="5">DNA-binding protein HU-beta</fullName>
    </submittedName>
</protein>
<reference evidence="5 6" key="1">
    <citation type="submission" date="2016-10" db="EMBL/GenBank/DDBJ databases">
        <authorList>
            <person name="de Groot N.N."/>
        </authorList>
    </citation>
    <scope>NUCLEOTIDE SEQUENCE [LARGE SCALE GENOMIC DNA]</scope>
    <source>
        <strain evidence="5 6">KHGC13</strain>
    </source>
</reference>
<gene>
    <name evidence="5" type="ORF">SAMN05216508_11257</name>
</gene>
<dbReference type="PANTHER" id="PTHR33175">
    <property type="entry name" value="DNA-BINDING PROTEIN HU"/>
    <property type="match status" value="1"/>
</dbReference>
<evidence type="ECO:0000256" key="4">
    <source>
        <dbReference type="RuleBase" id="RU003939"/>
    </source>
</evidence>
<comment type="similarity">
    <text evidence="1 4">Belongs to the bacterial histone-like protein family.</text>
</comment>
<dbReference type="EMBL" id="FPBT01000012">
    <property type="protein sequence ID" value="SFU56160.1"/>
    <property type="molecule type" value="Genomic_DNA"/>
</dbReference>
<dbReference type="PANTHER" id="PTHR33175:SF3">
    <property type="entry name" value="DNA-BINDING PROTEIN HU-BETA"/>
    <property type="match status" value="1"/>
</dbReference>
<dbReference type="GO" id="GO:1990178">
    <property type="term" value="C:HU-DNA complex"/>
    <property type="evidence" value="ECO:0007669"/>
    <property type="project" value="UniProtKB-ARBA"/>
</dbReference>
<dbReference type="GO" id="GO:0010467">
    <property type="term" value="P:gene expression"/>
    <property type="evidence" value="ECO:0007669"/>
    <property type="project" value="UniProtKB-ARBA"/>
</dbReference>
<dbReference type="AlphaFoldDB" id="A0A1I7H629"/>
<dbReference type="OrthoDB" id="9799835at2"/>
<accession>A0A1I7H629</accession>
<dbReference type="Pfam" id="PF00216">
    <property type="entry name" value="Bac_DNA_binding"/>
    <property type="match status" value="1"/>
</dbReference>
<organism evidence="5 6">
    <name type="scientific">Eubacterium pyruvativorans</name>
    <dbReference type="NCBI Taxonomy" id="155865"/>
    <lineage>
        <taxon>Bacteria</taxon>
        <taxon>Bacillati</taxon>
        <taxon>Bacillota</taxon>
        <taxon>Clostridia</taxon>
        <taxon>Eubacteriales</taxon>
        <taxon>Eubacteriaceae</taxon>
        <taxon>Eubacterium</taxon>
    </lineage>
</organism>
<evidence type="ECO:0000256" key="1">
    <source>
        <dbReference type="ARBA" id="ARBA00010529"/>
    </source>
</evidence>
<dbReference type="CDD" id="cd13831">
    <property type="entry name" value="HU"/>
    <property type="match status" value="1"/>
</dbReference>
<dbReference type="PRINTS" id="PR01727">
    <property type="entry name" value="DNABINDINGHU"/>
</dbReference>
<dbReference type="Gene3D" id="4.10.520.10">
    <property type="entry name" value="IHF-like DNA-binding proteins"/>
    <property type="match status" value="1"/>
</dbReference>
<dbReference type="SMART" id="SM00411">
    <property type="entry name" value="BHL"/>
    <property type="match status" value="1"/>
</dbReference>
<keyword evidence="6" id="KW-1185">Reference proteome</keyword>
<name>A0A1I7H629_9FIRM</name>
<evidence type="ECO:0000256" key="3">
    <source>
        <dbReference type="ARBA" id="ARBA00023125"/>
    </source>
</evidence>
<dbReference type="InterPro" id="IPR000119">
    <property type="entry name" value="Hist_DNA-bd"/>
</dbReference>